<keyword evidence="8" id="KW-1185">Reference proteome</keyword>
<evidence type="ECO:0000313" key="7">
    <source>
        <dbReference type="EMBL" id="GAA3120302.1"/>
    </source>
</evidence>
<dbReference type="Pfam" id="PF00877">
    <property type="entry name" value="NLPC_P60"/>
    <property type="match status" value="1"/>
</dbReference>
<evidence type="ECO:0000256" key="5">
    <source>
        <dbReference type="SAM" id="MobiDB-lite"/>
    </source>
</evidence>
<accession>A0ABP6MP27</accession>
<sequence>MIIEAGLGVKALIAGGGIVTGIALLAGMTGGAKVAVTSADRAELAAAVCAYTDRPRPATEASSTRRPPRSETARAGETSGLDREQLAHARIIVDTAAEMGLPERAAVIGVATALQESHLRNDVVGDHGTAFGIFQQRPVSGWGTKAQVTDPRYAARKFFSVLVTVEDWQTEPLTVAAQTVQNSAFPDAYAEHEDRAVEVVAALRPPGGWVQTASRPRSAPAAEKSAEELGLTAADLSAVRSSIETAGSLGIDRKAVVADIAYALHDAGRGGAPPTDPGKARRQAERIVSVVAGDLCRELAGEFSEDTGQTEGTGKGLKGASARAMTAVRAALKMLGVPYSWGGGGAGGASFGIGRGARTKGFDCSGLVQYAWAEAGVPIPRVTYAQWNHGTRIRGTIRPGDLVFYETDPRVPGPDHVGLAVSATKMIHAPRTGTVIRIDPVRRSGYMGAVRMN</sequence>
<dbReference type="PANTHER" id="PTHR47359:SF3">
    <property type="entry name" value="NLP_P60 DOMAIN-CONTAINING PROTEIN-RELATED"/>
    <property type="match status" value="1"/>
</dbReference>
<dbReference type="RefSeq" id="WP_344856163.1">
    <property type="nucleotide sequence ID" value="NZ_BAAAUT010000005.1"/>
</dbReference>
<protein>
    <recommendedName>
        <fullName evidence="6">NlpC/P60 domain-containing protein</fullName>
    </recommendedName>
</protein>
<dbReference type="InterPro" id="IPR000064">
    <property type="entry name" value="NLP_P60_dom"/>
</dbReference>
<evidence type="ECO:0000256" key="3">
    <source>
        <dbReference type="ARBA" id="ARBA00022801"/>
    </source>
</evidence>
<evidence type="ECO:0000256" key="4">
    <source>
        <dbReference type="ARBA" id="ARBA00022807"/>
    </source>
</evidence>
<name>A0ABP6MP27_9ACTN</name>
<dbReference type="EMBL" id="BAAAUT010000005">
    <property type="protein sequence ID" value="GAA3120302.1"/>
    <property type="molecule type" value="Genomic_DNA"/>
</dbReference>
<keyword evidence="3" id="KW-0378">Hydrolase</keyword>
<evidence type="ECO:0000256" key="2">
    <source>
        <dbReference type="ARBA" id="ARBA00022670"/>
    </source>
</evidence>
<comment type="similarity">
    <text evidence="1">Belongs to the peptidase C40 family.</text>
</comment>
<dbReference type="PROSITE" id="PS51935">
    <property type="entry name" value="NLPC_P60"/>
    <property type="match status" value="1"/>
</dbReference>
<dbReference type="Gene3D" id="3.90.1720.10">
    <property type="entry name" value="endopeptidase domain like (from Nostoc punctiforme)"/>
    <property type="match status" value="1"/>
</dbReference>
<gene>
    <name evidence="7" type="ORF">GCM10010466_09010</name>
</gene>
<proteinExistence type="inferred from homology"/>
<evidence type="ECO:0000313" key="8">
    <source>
        <dbReference type="Proteomes" id="UP001500320"/>
    </source>
</evidence>
<comment type="caution">
    <text evidence="7">The sequence shown here is derived from an EMBL/GenBank/DDBJ whole genome shotgun (WGS) entry which is preliminary data.</text>
</comment>
<evidence type="ECO:0000256" key="1">
    <source>
        <dbReference type="ARBA" id="ARBA00007074"/>
    </source>
</evidence>
<dbReference type="SUPFAM" id="SSF54001">
    <property type="entry name" value="Cysteine proteinases"/>
    <property type="match status" value="1"/>
</dbReference>
<feature type="compositionally biased region" description="Basic and acidic residues" evidence="5">
    <location>
        <begin position="68"/>
        <end position="81"/>
    </location>
</feature>
<dbReference type="InterPro" id="IPR051794">
    <property type="entry name" value="PG_Endopeptidase_C40"/>
</dbReference>
<dbReference type="InterPro" id="IPR038765">
    <property type="entry name" value="Papain-like_cys_pep_sf"/>
</dbReference>
<reference evidence="8" key="1">
    <citation type="journal article" date="2019" name="Int. J. Syst. Evol. Microbiol.">
        <title>The Global Catalogue of Microorganisms (GCM) 10K type strain sequencing project: providing services to taxonomists for standard genome sequencing and annotation.</title>
        <authorList>
            <consortium name="The Broad Institute Genomics Platform"/>
            <consortium name="The Broad Institute Genome Sequencing Center for Infectious Disease"/>
            <person name="Wu L."/>
            <person name="Ma J."/>
        </authorList>
    </citation>
    <scope>NUCLEOTIDE SEQUENCE [LARGE SCALE GENOMIC DNA]</scope>
    <source>
        <strain evidence="8">JCM 9373</strain>
    </source>
</reference>
<feature type="domain" description="NlpC/P60" evidence="6">
    <location>
        <begin position="321"/>
        <end position="453"/>
    </location>
</feature>
<keyword evidence="4" id="KW-0788">Thiol protease</keyword>
<feature type="region of interest" description="Disordered" evidence="5">
    <location>
        <begin position="55"/>
        <end position="81"/>
    </location>
</feature>
<dbReference type="Proteomes" id="UP001500320">
    <property type="component" value="Unassembled WGS sequence"/>
</dbReference>
<organism evidence="7 8">
    <name type="scientific">Planomonospora alba</name>
    <dbReference type="NCBI Taxonomy" id="161354"/>
    <lineage>
        <taxon>Bacteria</taxon>
        <taxon>Bacillati</taxon>
        <taxon>Actinomycetota</taxon>
        <taxon>Actinomycetes</taxon>
        <taxon>Streptosporangiales</taxon>
        <taxon>Streptosporangiaceae</taxon>
        <taxon>Planomonospora</taxon>
    </lineage>
</organism>
<evidence type="ECO:0000259" key="6">
    <source>
        <dbReference type="PROSITE" id="PS51935"/>
    </source>
</evidence>
<keyword evidence="2" id="KW-0645">Protease</keyword>
<dbReference type="PANTHER" id="PTHR47359">
    <property type="entry name" value="PEPTIDOGLYCAN DL-ENDOPEPTIDASE CWLO"/>
    <property type="match status" value="1"/>
</dbReference>